<dbReference type="Proteomes" id="UP000198211">
    <property type="component" value="Unassembled WGS sequence"/>
</dbReference>
<gene>
    <name evidence="1" type="ORF">PHMEG_00010431</name>
</gene>
<comment type="caution">
    <text evidence="1">The sequence shown here is derived from an EMBL/GenBank/DDBJ whole genome shotgun (WGS) entry which is preliminary data.</text>
</comment>
<keyword evidence="2" id="KW-1185">Reference proteome</keyword>
<sequence>MQLRQTQGGEFNRETHVGFSKKDLFGYTGCHHGFHVSCFTAFHFRDALTSSSLSVRSALDAVCAAVSGDTDVQTRLKKNRTITYLDKLKLP</sequence>
<dbReference type="AlphaFoldDB" id="A0A225WF27"/>
<name>A0A225WF27_9STRA</name>
<evidence type="ECO:0000313" key="1">
    <source>
        <dbReference type="EMBL" id="OWZ15858.1"/>
    </source>
</evidence>
<accession>A0A225WF27</accession>
<protein>
    <submittedName>
        <fullName evidence="1">Uncharacterized protein</fullName>
    </submittedName>
</protein>
<reference evidence="2" key="1">
    <citation type="submission" date="2017-03" db="EMBL/GenBank/DDBJ databases">
        <title>Phytopthora megakarya and P. palmivora, two closely related causual agents of cacao black pod achieved similar genome size and gene model numbers by different mechanisms.</title>
        <authorList>
            <person name="Ali S."/>
            <person name="Shao J."/>
            <person name="Larry D.J."/>
            <person name="Kronmiller B."/>
            <person name="Shen D."/>
            <person name="Strem M.D."/>
            <person name="Melnick R.L."/>
            <person name="Guiltinan M.J."/>
            <person name="Tyler B.M."/>
            <person name="Meinhardt L.W."/>
            <person name="Bailey B.A."/>
        </authorList>
    </citation>
    <scope>NUCLEOTIDE SEQUENCE [LARGE SCALE GENOMIC DNA]</scope>
    <source>
        <strain evidence="2">zdho120</strain>
    </source>
</reference>
<dbReference type="EMBL" id="NBNE01001041">
    <property type="protein sequence ID" value="OWZ15858.1"/>
    <property type="molecule type" value="Genomic_DNA"/>
</dbReference>
<proteinExistence type="predicted"/>
<evidence type="ECO:0000313" key="2">
    <source>
        <dbReference type="Proteomes" id="UP000198211"/>
    </source>
</evidence>
<organism evidence="1 2">
    <name type="scientific">Phytophthora megakarya</name>
    <dbReference type="NCBI Taxonomy" id="4795"/>
    <lineage>
        <taxon>Eukaryota</taxon>
        <taxon>Sar</taxon>
        <taxon>Stramenopiles</taxon>
        <taxon>Oomycota</taxon>
        <taxon>Peronosporomycetes</taxon>
        <taxon>Peronosporales</taxon>
        <taxon>Peronosporaceae</taxon>
        <taxon>Phytophthora</taxon>
    </lineage>
</organism>